<feature type="transmembrane region" description="Helical" evidence="7">
    <location>
        <begin position="279"/>
        <end position="305"/>
    </location>
</feature>
<evidence type="ECO:0000256" key="4">
    <source>
        <dbReference type="ARBA" id="ARBA00022692"/>
    </source>
</evidence>
<dbReference type="PROSITE" id="PS50928">
    <property type="entry name" value="ABC_TM1"/>
    <property type="match status" value="1"/>
</dbReference>
<keyword evidence="2 7" id="KW-0813">Transport</keyword>
<dbReference type="CDD" id="cd06261">
    <property type="entry name" value="TM_PBP2"/>
    <property type="match status" value="1"/>
</dbReference>
<evidence type="ECO:0000256" key="3">
    <source>
        <dbReference type="ARBA" id="ARBA00022475"/>
    </source>
</evidence>
<keyword evidence="10" id="KW-1185">Reference proteome</keyword>
<organism evidence="9 10">
    <name type="scientific">Alkaliphilus flagellatus</name>
    <dbReference type="NCBI Taxonomy" id="2841507"/>
    <lineage>
        <taxon>Bacteria</taxon>
        <taxon>Bacillati</taxon>
        <taxon>Bacillota</taxon>
        <taxon>Clostridia</taxon>
        <taxon>Peptostreptococcales</taxon>
        <taxon>Natronincolaceae</taxon>
        <taxon>Alkaliphilus</taxon>
    </lineage>
</organism>
<feature type="transmembrane region" description="Helical" evidence="7">
    <location>
        <begin position="102"/>
        <end position="121"/>
    </location>
</feature>
<evidence type="ECO:0000256" key="7">
    <source>
        <dbReference type="RuleBase" id="RU363032"/>
    </source>
</evidence>
<keyword evidence="4 7" id="KW-0812">Transmembrane</keyword>
<sequence length="315" mass="34780">MLRYIGQRLVAMAITLFLLVSLLFFTIRLMPGSIVSDPMLPPETKAAIEAKYHLDKPLVVQYGYFVKDAMKLDFGRSLKVQPKVPVFDIIKDKLPITIQLNIFSLLITVPLGIIFGIAAALKKNTTIDHSLSIMVVAFISIPSFVFAALLQYFVAFKWGLVPILLTTEPGFNWSKFVSMILPILAISFSGIAVITRYMRAELCEVLNSDYMLLAKTKGLTQVQATVRHAIRNSFIPLANIIIPMFFSVLAGSMVIENIFGIPGIGQLSVRSINALDHPLTIAVMFFYGVIGLVSILVVDLSYGIIDPRIRIGGGK</sequence>
<keyword evidence="5 7" id="KW-1133">Transmembrane helix</keyword>
<protein>
    <submittedName>
        <fullName evidence="9">ABC transporter permease</fullName>
    </submittedName>
</protein>
<feature type="transmembrane region" description="Helical" evidence="7">
    <location>
        <begin position="176"/>
        <end position="194"/>
    </location>
</feature>
<feature type="transmembrane region" description="Helical" evidence="7">
    <location>
        <begin position="237"/>
        <end position="259"/>
    </location>
</feature>
<evidence type="ECO:0000313" key="9">
    <source>
        <dbReference type="EMBL" id="MBU5674968.1"/>
    </source>
</evidence>
<dbReference type="InterPro" id="IPR000515">
    <property type="entry name" value="MetI-like"/>
</dbReference>
<dbReference type="EMBL" id="JAHLQK010000001">
    <property type="protein sequence ID" value="MBU5674968.1"/>
    <property type="molecule type" value="Genomic_DNA"/>
</dbReference>
<comment type="similarity">
    <text evidence="7">Belongs to the binding-protein-dependent transport system permease family.</text>
</comment>
<dbReference type="RefSeq" id="WP_216414480.1">
    <property type="nucleotide sequence ID" value="NZ_JAHLQK010000001.1"/>
</dbReference>
<comment type="subcellular location">
    <subcellularLocation>
        <location evidence="1 7">Cell membrane</location>
        <topology evidence="1 7">Multi-pass membrane protein</topology>
    </subcellularLocation>
</comment>
<evidence type="ECO:0000256" key="5">
    <source>
        <dbReference type="ARBA" id="ARBA00022989"/>
    </source>
</evidence>
<dbReference type="PANTHER" id="PTHR43163">
    <property type="entry name" value="DIPEPTIDE TRANSPORT SYSTEM PERMEASE PROTEIN DPPB-RELATED"/>
    <property type="match status" value="1"/>
</dbReference>
<evidence type="ECO:0000256" key="2">
    <source>
        <dbReference type="ARBA" id="ARBA00022448"/>
    </source>
</evidence>
<dbReference type="InterPro" id="IPR045621">
    <property type="entry name" value="BPD_transp_1_N"/>
</dbReference>
<dbReference type="Pfam" id="PF19300">
    <property type="entry name" value="BPD_transp_1_N"/>
    <property type="match status" value="1"/>
</dbReference>
<feature type="transmembrane region" description="Helical" evidence="7">
    <location>
        <begin position="133"/>
        <end position="156"/>
    </location>
</feature>
<dbReference type="Pfam" id="PF00528">
    <property type="entry name" value="BPD_transp_1"/>
    <property type="match status" value="1"/>
</dbReference>
<evidence type="ECO:0000256" key="1">
    <source>
        <dbReference type="ARBA" id="ARBA00004651"/>
    </source>
</evidence>
<comment type="caution">
    <text evidence="9">The sequence shown here is derived from an EMBL/GenBank/DDBJ whole genome shotgun (WGS) entry which is preliminary data.</text>
</comment>
<dbReference type="PANTHER" id="PTHR43163:SF6">
    <property type="entry name" value="DIPEPTIDE TRANSPORT SYSTEM PERMEASE PROTEIN DPPB-RELATED"/>
    <property type="match status" value="1"/>
</dbReference>
<evidence type="ECO:0000256" key="6">
    <source>
        <dbReference type="ARBA" id="ARBA00023136"/>
    </source>
</evidence>
<evidence type="ECO:0000313" key="10">
    <source>
        <dbReference type="Proteomes" id="UP000779508"/>
    </source>
</evidence>
<accession>A0ABS6G017</accession>
<keyword evidence="6 7" id="KW-0472">Membrane</keyword>
<gene>
    <name evidence="9" type="ORF">KQI88_00875</name>
</gene>
<feature type="transmembrane region" description="Helical" evidence="7">
    <location>
        <begin position="9"/>
        <end position="30"/>
    </location>
</feature>
<name>A0ABS6G017_9FIRM</name>
<evidence type="ECO:0000259" key="8">
    <source>
        <dbReference type="PROSITE" id="PS50928"/>
    </source>
</evidence>
<feature type="domain" description="ABC transmembrane type-1" evidence="8">
    <location>
        <begin position="94"/>
        <end position="302"/>
    </location>
</feature>
<dbReference type="Proteomes" id="UP000779508">
    <property type="component" value="Unassembled WGS sequence"/>
</dbReference>
<proteinExistence type="inferred from homology"/>
<reference evidence="9 10" key="1">
    <citation type="submission" date="2021-06" db="EMBL/GenBank/DDBJ databases">
        <authorList>
            <person name="Sun Q."/>
            <person name="Li D."/>
        </authorList>
    </citation>
    <scope>NUCLEOTIDE SEQUENCE [LARGE SCALE GENOMIC DNA]</scope>
    <source>
        <strain evidence="9 10">MSJ-5</strain>
    </source>
</reference>
<keyword evidence="3" id="KW-1003">Cell membrane</keyword>